<dbReference type="Proteomes" id="UP000193642">
    <property type="component" value="Unassembled WGS sequence"/>
</dbReference>
<evidence type="ECO:0000313" key="2">
    <source>
        <dbReference type="Proteomes" id="UP000193642"/>
    </source>
</evidence>
<dbReference type="EMBL" id="MCGO01000024">
    <property type="protein sequence ID" value="ORY43676.1"/>
    <property type="molecule type" value="Genomic_DNA"/>
</dbReference>
<accession>A0A1Y2C9R4</accession>
<dbReference type="AlphaFoldDB" id="A0A1Y2C9R4"/>
<organism evidence="1 2">
    <name type="scientific">Rhizoclosmatium globosum</name>
    <dbReference type="NCBI Taxonomy" id="329046"/>
    <lineage>
        <taxon>Eukaryota</taxon>
        <taxon>Fungi</taxon>
        <taxon>Fungi incertae sedis</taxon>
        <taxon>Chytridiomycota</taxon>
        <taxon>Chytridiomycota incertae sedis</taxon>
        <taxon>Chytridiomycetes</taxon>
        <taxon>Chytridiales</taxon>
        <taxon>Chytriomycetaceae</taxon>
        <taxon>Rhizoclosmatium</taxon>
    </lineage>
</organism>
<comment type="caution">
    <text evidence="1">The sequence shown here is derived from an EMBL/GenBank/DDBJ whole genome shotgun (WGS) entry which is preliminary data.</text>
</comment>
<keyword evidence="2" id="KW-1185">Reference proteome</keyword>
<gene>
    <name evidence="1" type="ORF">BCR33DRAFT_245929</name>
</gene>
<sequence length="158" mass="16796">MLVLDNSEIVWVDAQVVNSEITSVEEIGAVVANVVTVEDATSADVSVKEELASVDVTELSSVEIRLVEEIGTVEVARYVVEVATGFVVESGTFVLDKVEAAVVNEVVLTVVEIARVDVVARELAVDVSIELVADVNELMDDGAKVLTVVSSSISWAYT</sequence>
<proteinExistence type="predicted"/>
<protein>
    <submittedName>
        <fullName evidence="1">Uncharacterized protein</fullName>
    </submittedName>
</protein>
<reference evidence="1 2" key="1">
    <citation type="submission" date="2016-07" db="EMBL/GenBank/DDBJ databases">
        <title>Pervasive Adenine N6-methylation of Active Genes in Fungi.</title>
        <authorList>
            <consortium name="DOE Joint Genome Institute"/>
            <person name="Mondo S.J."/>
            <person name="Dannebaum R.O."/>
            <person name="Kuo R.C."/>
            <person name="Labutti K."/>
            <person name="Haridas S."/>
            <person name="Kuo A."/>
            <person name="Salamov A."/>
            <person name="Ahrendt S.R."/>
            <person name="Lipzen A."/>
            <person name="Sullivan W."/>
            <person name="Andreopoulos W.B."/>
            <person name="Clum A."/>
            <person name="Lindquist E."/>
            <person name="Daum C."/>
            <person name="Ramamoorthy G.K."/>
            <person name="Gryganskyi A."/>
            <person name="Culley D."/>
            <person name="Magnuson J.K."/>
            <person name="James T.Y."/>
            <person name="O'Malley M.A."/>
            <person name="Stajich J.E."/>
            <person name="Spatafora J.W."/>
            <person name="Visel A."/>
            <person name="Grigoriev I.V."/>
        </authorList>
    </citation>
    <scope>NUCLEOTIDE SEQUENCE [LARGE SCALE GENOMIC DNA]</scope>
    <source>
        <strain evidence="1 2">JEL800</strain>
    </source>
</reference>
<name>A0A1Y2C9R4_9FUNG</name>
<evidence type="ECO:0000313" key="1">
    <source>
        <dbReference type="EMBL" id="ORY43676.1"/>
    </source>
</evidence>